<feature type="compositionally biased region" description="Acidic residues" evidence="1">
    <location>
        <begin position="1289"/>
        <end position="1298"/>
    </location>
</feature>
<dbReference type="EMBL" id="QZAF01000540">
    <property type="protein sequence ID" value="THV66333.1"/>
    <property type="molecule type" value="Genomic_DNA"/>
</dbReference>
<feature type="compositionally biased region" description="Low complexity" evidence="1">
    <location>
        <begin position="1063"/>
        <end position="1086"/>
    </location>
</feature>
<feature type="region of interest" description="Disordered" evidence="1">
    <location>
        <begin position="1"/>
        <end position="414"/>
    </location>
</feature>
<feature type="compositionally biased region" description="Polar residues" evidence="1">
    <location>
        <begin position="172"/>
        <end position="189"/>
    </location>
</feature>
<name>A0A4V4HYU7_AURPU</name>
<evidence type="ECO:0000256" key="1">
    <source>
        <dbReference type="SAM" id="MobiDB-lite"/>
    </source>
</evidence>
<comment type="caution">
    <text evidence="2">The sequence shown here is derived from an EMBL/GenBank/DDBJ whole genome shotgun (WGS) entry which is preliminary data.</text>
</comment>
<feature type="compositionally biased region" description="Low complexity" evidence="1">
    <location>
        <begin position="42"/>
        <end position="51"/>
    </location>
</feature>
<organism evidence="2 3">
    <name type="scientific">Aureobasidium pullulans</name>
    <name type="common">Black yeast</name>
    <name type="synonym">Pullularia pullulans</name>
    <dbReference type="NCBI Taxonomy" id="5580"/>
    <lineage>
        <taxon>Eukaryota</taxon>
        <taxon>Fungi</taxon>
        <taxon>Dikarya</taxon>
        <taxon>Ascomycota</taxon>
        <taxon>Pezizomycotina</taxon>
        <taxon>Dothideomycetes</taxon>
        <taxon>Dothideomycetidae</taxon>
        <taxon>Dothideales</taxon>
        <taxon>Saccotheciaceae</taxon>
        <taxon>Aureobasidium</taxon>
    </lineage>
</organism>
<feature type="compositionally biased region" description="Polar residues" evidence="1">
    <location>
        <begin position="233"/>
        <end position="246"/>
    </location>
</feature>
<feature type="compositionally biased region" description="Polar residues" evidence="1">
    <location>
        <begin position="317"/>
        <end position="326"/>
    </location>
</feature>
<feature type="compositionally biased region" description="Polar residues" evidence="1">
    <location>
        <begin position="497"/>
        <end position="512"/>
    </location>
</feature>
<feature type="compositionally biased region" description="Low complexity" evidence="1">
    <location>
        <begin position="523"/>
        <end position="533"/>
    </location>
</feature>
<proteinExistence type="predicted"/>
<feature type="compositionally biased region" description="Low complexity" evidence="1">
    <location>
        <begin position="609"/>
        <end position="621"/>
    </location>
</feature>
<feature type="compositionally biased region" description="Polar residues" evidence="1">
    <location>
        <begin position="663"/>
        <end position="677"/>
    </location>
</feature>
<evidence type="ECO:0000313" key="3">
    <source>
        <dbReference type="Proteomes" id="UP000304951"/>
    </source>
</evidence>
<accession>A0A4V4HYU7</accession>
<feature type="compositionally biased region" description="Basic and acidic residues" evidence="1">
    <location>
        <begin position="982"/>
        <end position="998"/>
    </location>
</feature>
<evidence type="ECO:0000313" key="2">
    <source>
        <dbReference type="EMBL" id="THV66333.1"/>
    </source>
</evidence>
<feature type="compositionally biased region" description="Polar residues" evidence="1">
    <location>
        <begin position="454"/>
        <end position="463"/>
    </location>
</feature>
<protein>
    <submittedName>
        <fullName evidence="2">Uncharacterized protein</fullName>
    </submittedName>
</protein>
<feature type="region of interest" description="Disordered" evidence="1">
    <location>
        <begin position="861"/>
        <end position="886"/>
    </location>
</feature>
<feature type="compositionally biased region" description="Polar residues" evidence="1">
    <location>
        <begin position="943"/>
        <end position="953"/>
    </location>
</feature>
<gene>
    <name evidence="2" type="ORF">D6D28_08442</name>
</gene>
<feature type="compositionally biased region" description="Low complexity" evidence="1">
    <location>
        <begin position="1206"/>
        <end position="1231"/>
    </location>
</feature>
<feature type="compositionally biased region" description="Polar residues" evidence="1">
    <location>
        <begin position="337"/>
        <end position="349"/>
    </location>
</feature>
<feature type="compositionally biased region" description="Low complexity" evidence="1">
    <location>
        <begin position="871"/>
        <end position="880"/>
    </location>
</feature>
<feature type="region of interest" description="Disordered" evidence="1">
    <location>
        <begin position="923"/>
        <end position="1478"/>
    </location>
</feature>
<feature type="compositionally biased region" description="Pro residues" evidence="1">
    <location>
        <begin position="1346"/>
        <end position="1356"/>
    </location>
</feature>
<feature type="region of interest" description="Disordered" evidence="1">
    <location>
        <begin position="434"/>
        <end position="819"/>
    </location>
</feature>
<feature type="compositionally biased region" description="Low complexity" evidence="1">
    <location>
        <begin position="58"/>
        <end position="77"/>
    </location>
</feature>
<feature type="compositionally biased region" description="Polar residues" evidence="1">
    <location>
        <begin position="801"/>
        <end position="811"/>
    </location>
</feature>
<feature type="compositionally biased region" description="Low complexity" evidence="1">
    <location>
        <begin position="1382"/>
        <end position="1393"/>
    </location>
</feature>
<dbReference type="Proteomes" id="UP000304951">
    <property type="component" value="Unassembled WGS sequence"/>
</dbReference>
<sequence>MPLFNRKRASSQPVSSVDINMHRRDKYSQQMQPQPRGPPPSSSAAIAASAAFLNKSPSTASLSSAAAAAALRSQTSSPEPIGSIQTKRMVRRGSQSSTGSGAIMGGNPRNSMVRQTSNSSMSDRTFRSPSPGGRRQDAVSPAPDAPPVPAIPKNLVKTQRRAASLDVPNRISLPSPSTPRSAQRNTSVDRSGRQLNLPRMPELKREDSNGVNYSRPMSPARAISPPPRPNSSVGWFTSPKVSNGTPRGNPVPARPQSALDFSSPAAKKIQQDVQNAANAPVKKNKKPVTEGARLANGTMNTAPTGSAMRTAPPEPVQAQSQLSQADTTPKKKKRTTVVSPVDTQASDGASLTPVNPSPSTVSSASPSSPRAAGGILHKQPSVVREDPEAEATAEVQSTPQTTPKAAPKKHNFMKSLRDTPATITTSEGAVQAYVAPGGTRPRAVSLDVPRGNGQRASSSSPSRNVHAHFVEGSSLATPLSVRHQPPPRSISPMKSALRQSPASSVRNISPNVGINGGPRAPPSDTSDTMSMTSQDGIKQTKRKKSVRISEDGSVPVPPAADPNGRRELSGSWANDDINEIMKPRSALPSFSSVRGRKQQQAEVPEKVTETVSSSVTNSASTLPDHREASNDELVGAVLAQHYAQKGKQAETQAPVSSEPLPPQVTSKETSADMSDSAYSEDEGELQAQPFQAEKALANDEKTSSSLAAEPSNHRVEAPEANPIELAVPDLAIQPPTPGVEEEPEPSLEAVTVQRPVLKQRNSMPGAWDEWEESKTAGPSRQAIRDEALMSENDSSDEDENVTLQPAQTSVDGHSPILQPIYESDSDVSEDFADAEEDLSELGHGGFASLDAIVESPVTKPAAVIPSPPVSPAVALPPSRAMPEASTLTEEQLMNDNTDWNSATAYWSSLSRKKKLELEAEAEAAITVPVVESAPKPKKKKQSVDQLDITNPTTFAPAPVSPRDDPFEPEEEEQPRASALRKSMRDSGESERTSGETHMRKSMRGPPPQAAPSSSSSNETHMRTSMRTGGSARSDGGSMRTSMRGDAGSKPASKRVSGPPAPANIPGAGSAAAAAAKLQPAQKPTKPVVAPLPAYDSDSESSFKKNKRRGSVSTVDSVGKYTMKRSMRSGSVDAGPPPPPAERGRQVASPAKAGSGRFSLRSLSPTGSFMGRNNGEQLRQSLRGAPVDNTPTMRGKNNRASRDAKASSGFGMSGFGKSKPAPAPAPKKSSGGFRSRFADSDDEDDAPRGGFRSRFADSDEEDSPVGPPKLMPSNLAPVRGIPKRRGQDSDSTDLSDSEDEARTGTKKAVAGRASTKPAVPSQSDIDAAMEIAKRNVAAMNGGREPGVPQPPPVPASPSVPRQEVPLTPTRRKGFLGSVLRRNSSSVVPTSPVDSQHPLTPTLRSPAKQPKLQRRTTPQNWPLPATPNDDAAAETRPTTSDGVPAMKKTMRPDMNRRSMSGNDLNRMANGGTVASTATKKKKFSGLRKLFGLND</sequence>
<feature type="compositionally biased region" description="Polar residues" evidence="1">
    <location>
        <begin position="394"/>
        <end position="403"/>
    </location>
</feature>
<reference evidence="2 3" key="1">
    <citation type="submission" date="2018-10" db="EMBL/GenBank/DDBJ databases">
        <title>Fifty Aureobasidium pullulans genomes reveal a recombining polyextremotolerant generalist.</title>
        <authorList>
            <person name="Gostincar C."/>
            <person name="Turk M."/>
            <person name="Zajc J."/>
            <person name="Gunde-Cimerman N."/>
        </authorList>
    </citation>
    <scope>NUCLEOTIDE SEQUENCE [LARGE SCALE GENOMIC DNA]</scope>
    <source>
        <strain evidence="2 3">EXF-11900</strain>
    </source>
</reference>
<feature type="compositionally biased region" description="Low complexity" evidence="1">
    <location>
        <begin position="350"/>
        <end position="369"/>
    </location>
</feature>
<feature type="compositionally biased region" description="Low complexity" evidence="1">
    <location>
        <begin position="214"/>
        <end position="223"/>
    </location>
</feature>
<feature type="compositionally biased region" description="Polar residues" evidence="1">
    <location>
        <begin position="108"/>
        <end position="123"/>
    </location>
</feature>